<feature type="transmembrane region" description="Helical" evidence="4">
    <location>
        <begin position="319"/>
        <end position="338"/>
    </location>
</feature>
<feature type="transmembrane region" description="Helical" evidence="4">
    <location>
        <begin position="177"/>
        <end position="199"/>
    </location>
</feature>
<comment type="subcellular location">
    <subcellularLocation>
        <location evidence="2">Membrane</location>
        <topology evidence="2">Multi-pass membrane protein</topology>
    </subcellularLocation>
</comment>
<dbReference type="OrthoDB" id="18814at2759"/>
<accession>A0A7I8XNC4</accession>
<dbReference type="SMR" id="A0A7I8XNC4"/>
<comment type="caution">
    <text evidence="5">The sequence shown here is derived from an EMBL/GenBank/DDBJ whole genome shotgun (WGS) entry which is preliminary data.</text>
</comment>
<dbReference type="EMBL" id="CAJFCV020000001">
    <property type="protein sequence ID" value="CAG9080780.1"/>
    <property type="molecule type" value="Genomic_DNA"/>
</dbReference>
<dbReference type="Proteomes" id="UP000582659">
    <property type="component" value="Unassembled WGS sequence"/>
</dbReference>
<dbReference type="InterPro" id="IPR036259">
    <property type="entry name" value="MFS_trans_sf"/>
</dbReference>
<evidence type="ECO:0000256" key="4">
    <source>
        <dbReference type="SAM" id="Phobius"/>
    </source>
</evidence>
<dbReference type="InterPro" id="IPR002666">
    <property type="entry name" value="Folate_carrier"/>
</dbReference>
<feature type="compositionally biased region" description="Acidic residues" evidence="3">
    <location>
        <begin position="438"/>
        <end position="447"/>
    </location>
</feature>
<protein>
    <submittedName>
        <fullName evidence="5">(pine wood nematode) hypothetical protein</fullName>
    </submittedName>
</protein>
<dbReference type="GO" id="GO:0090482">
    <property type="term" value="F:vitamin transmembrane transporter activity"/>
    <property type="evidence" value="ECO:0007669"/>
    <property type="project" value="InterPro"/>
</dbReference>
<evidence type="ECO:0000256" key="3">
    <source>
        <dbReference type="SAM" id="MobiDB-lite"/>
    </source>
</evidence>
<dbReference type="Gene3D" id="1.20.1250.20">
    <property type="entry name" value="MFS general substrate transporter like domains"/>
    <property type="match status" value="1"/>
</dbReference>
<evidence type="ECO:0000313" key="6">
    <source>
        <dbReference type="Proteomes" id="UP000659654"/>
    </source>
</evidence>
<evidence type="ECO:0000256" key="2">
    <source>
        <dbReference type="PIRNR" id="PIRNR028739"/>
    </source>
</evidence>
<gene>
    <name evidence="5" type="ORF">BXYJ_LOCUS490</name>
</gene>
<dbReference type="Proteomes" id="UP000659654">
    <property type="component" value="Unassembled WGS sequence"/>
</dbReference>
<evidence type="ECO:0000313" key="5">
    <source>
        <dbReference type="EMBL" id="CAD5208254.1"/>
    </source>
</evidence>
<keyword evidence="4" id="KW-0812">Transmembrane</keyword>
<feature type="transmembrane region" description="Helical" evidence="4">
    <location>
        <begin position="288"/>
        <end position="307"/>
    </location>
</feature>
<dbReference type="GO" id="GO:0005886">
    <property type="term" value="C:plasma membrane"/>
    <property type="evidence" value="ECO:0007669"/>
    <property type="project" value="UniProtKB-UniRule"/>
</dbReference>
<feature type="transmembrane region" description="Helical" evidence="4">
    <location>
        <begin position="20"/>
        <end position="37"/>
    </location>
</feature>
<dbReference type="Pfam" id="PF01770">
    <property type="entry name" value="Folate_carrier"/>
    <property type="match status" value="1"/>
</dbReference>
<feature type="transmembrane region" description="Helical" evidence="4">
    <location>
        <begin position="374"/>
        <end position="397"/>
    </location>
</feature>
<feature type="transmembrane region" description="Helical" evidence="4">
    <location>
        <begin position="119"/>
        <end position="138"/>
    </location>
</feature>
<dbReference type="EMBL" id="CAJFDI010000001">
    <property type="protein sequence ID" value="CAD5208254.1"/>
    <property type="molecule type" value="Genomic_DNA"/>
</dbReference>
<dbReference type="PANTHER" id="PTHR10686:SF20">
    <property type="entry name" value="FOLATE TRANSPORTER 1"/>
    <property type="match status" value="1"/>
</dbReference>
<feature type="transmembrane region" description="Helical" evidence="4">
    <location>
        <begin position="67"/>
        <end position="86"/>
    </location>
</feature>
<sequence length="459" mass="52119">MVSYNTFVESRKQIGRMRDARTFTVVLVVLYGILKEFRPSTPFLTPFLEGPTKNFSVQELYGEIYPFWTYSYLVFLIPVFFITDLLKYKPVVVLEAASLTLTWGLLVFGKTVWQMQIMQIAFGMATSAEIAYYSYLYAVVDKRNFKKVTAYIRSAVMLGKFFGYAVAQIIVTFDNGAYLLLNQITLASVSVTFVISLILQFHKTPDNTLMPDTVQPHDAEFHETRAQKTVPKMSKNVLSELLEAFRDPTVLSWSIWWALASCGMYQVQNYSQSLWSPMHKAGQFMGNGVMECITTLSTTLLTFGLQYVSFNWKKHSSTVFLTTSIFSSLLLAGMAFIQNIFVSYFFYILNSTLYHVLIAAASTTIAAQLQSSKYSLIFGFNTFVALFLQTALTFAVADKHGMNLPIITQFYVYSGYFAVLALLFVPFAIFQKRFIPDEDCEDSEDSGEDKGTNNELVRM</sequence>
<dbReference type="NCBIfam" id="TIGR00806">
    <property type="entry name" value="rfc"/>
    <property type="match status" value="1"/>
</dbReference>
<keyword evidence="2" id="KW-0813">Transport</keyword>
<feature type="transmembrane region" description="Helical" evidence="4">
    <location>
        <begin position="150"/>
        <end position="171"/>
    </location>
</feature>
<dbReference type="PIRSF" id="PIRSF028739">
    <property type="entry name" value="Folate_carrier"/>
    <property type="match status" value="1"/>
</dbReference>
<dbReference type="PANTHER" id="PTHR10686">
    <property type="entry name" value="FOLATE TRANSPORTER"/>
    <property type="match status" value="1"/>
</dbReference>
<organism evidence="5 6">
    <name type="scientific">Bursaphelenchus xylophilus</name>
    <name type="common">Pinewood nematode worm</name>
    <name type="synonym">Aphelenchoides xylophilus</name>
    <dbReference type="NCBI Taxonomy" id="6326"/>
    <lineage>
        <taxon>Eukaryota</taxon>
        <taxon>Metazoa</taxon>
        <taxon>Ecdysozoa</taxon>
        <taxon>Nematoda</taxon>
        <taxon>Chromadorea</taxon>
        <taxon>Rhabditida</taxon>
        <taxon>Tylenchina</taxon>
        <taxon>Tylenchomorpha</taxon>
        <taxon>Aphelenchoidea</taxon>
        <taxon>Aphelenchoididae</taxon>
        <taxon>Bursaphelenchus</taxon>
    </lineage>
</organism>
<keyword evidence="4" id="KW-1133">Transmembrane helix</keyword>
<feature type="compositionally biased region" description="Basic and acidic residues" evidence="3">
    <location>
        <begin position="448"/>
        <end position="459"/>
    </location>
</feature>
<dbReference type="SUPFAM" id="SSF103473">
    <property type="entry name" value="MFS general substrate transporter"/>
    <property type="match status" value="1"/>
</dbReference>
<evidence type="ECO:0000256" key="1">
    <source>
        <dbReference type="ARBA" id="ARBA00005773"/>
    </source>
</evidence>
<keyword evidence="2 4" id="KW-0472">Membrane</keyword>
<proteinExistence type="inferred from homology"/>
<comment type="similarity">
    <text evidence="1 2">Belongs to the reduced folate carrier (RFC) transporter (TC 2.A.48) family.</text>
</comment>
<feature type="transmembrane region" description="Helical" evidence="4">
    <location>
        <begin position="93"/>
        <end position="113"/>
    </location>
</feature>
<dbReference type="AlphaFoldDB" id="A0A7I8XNC4"/>
<name>A0A7I8XNC4_BURXY</name>
<keyword evidence="6" id="KW-1185">Reference proteome</keyword>
<feature type="transmembrane region" description="Helical" evidence="4">
    <location>
        <begin position="409"/>
        <end position="430"/>
    </location>
</feature>
<reference evidence="5" key="1">
    <citation type="submission" date="2020-09" db="EMBL/GenBank/DDBJ databases">
        <authorList>
            <person name="Kikuchi T."/>
        </authorList>
    </citation>
    <scope>NUCLEOTIDE SEQUENCE</scope>
    <source>
        <strain evidence="5">Ka4C1</strain>
    </source>
</reference>
<feature type="region of interest" description="Disordered" evidence="3">
    <location>
        <begin position="438"/>
        <end position="459"/>
    </location>
</feature>